<gene>
    <name evidence="3" type="ORF">FMOSSE_LOCUS477</name>
</gene>
<evidence type="ECO:0000313" key="3">
    <source>
        <dbReference type="EMBL" id="CAG8437100.1"/>
    </source>
</evidence>
<protein>
    <submittedName>
        <fullName evidence="3">2273_t:CDS:1</fullName>
    </submittedName>
</protein>
<feature type="chain" id="PRO_5040511397" evidence="2">
    <location>
        <begin position="20"/>
        <end position="102"/>
    </location>
</feature>
<evidence type="ECO:0000313" key="4">
    <source>
        <dbReference type="Proteomes" id="UP000789375"/>
    </source>
</evidence>
<organism evidence="3 4">
    <name type="scientific">Funneliformis mosseae</name>
    <name type="common">Endomycorrhizal fungus</name>
    <name type="synonym">Glomus mosseae</name>
    <dbReference type="NCBI Taxonomy" id="27381"/>
    <lineage>
        <taxon>Eukaryota</taxon>
        <taxon>Fungi</taxon>
        <taxon>Fungi incertae sedis</taxon>
        <taxon>Mucoromycota</taxon>
        <taxon>Glomeromycotina</taxon>
        <taxon>Glomeromycetes</taxon>
        <taxon>Glomerales</taxon>
        <taxon>Glomeraceae</taxon>
        <taxon>Funneliformis</taxon>
    </lineage>
</organism>
<dbReference type="AlphaFoldDB" id="A0A9N8UZL6"/>
<accession>A0A9N8UZL6</accession>
<keyword evidence="4" id="KW-1185">Reference proteome</keyword>
<evidence type="ECO:0000256" key="1">
    <source>
        <dbReference type="SAM" id="MobiDB-lite"/>
    </source>
</evidence>
<dbReference type="Proteomes" id="UP000789375">
    <property type="component" value="Unassembled WGS sequence"/>
</dbReference>
<sequence>MSGFVLFSVLCGAGQICYSSIYNYRQRLILKSSNQDQLQPFNTSSQDSNIQNEKKKLGFLDRLAAIKWSPITKLSEEQYKEHMKAKEEKRLGDSNKTKNNDE</sequence>
<feature type="signal peptide" evidence="2">
    <location>
        <begin position="1"/>
        <end position="19"/>
    </location>
</feature>
<comment type="caution">
    <text evidence="3">The sequence shown here is derived from an EMBL/GenBank/DDBJ whole genome shotgun (WGS) entry which is preliminary data.</text>
</comment>
<evidence type="ECO:0000256" key="2">
    <source>
        <dbReference type="SAM" id="SignalP"/>
    </source>
</evidence>
<reference evidence="3" key="1">
    <citation type="submission" date="2021-06" db="EMBL/GenBank/DDBJ databases">
        <authorList>
            <person name="Kallberg Y."/>
            <person name="Tangrot J."/>
            <person name="Rosling A."/>
        </authorList>
    </citation>
    <scope>NUCLEOTIDE SEQUENCE</scope>
    <source>
        <strain evidence="3">87-6 pot B 2015</strain>
    </source>
</reference>
<keyword evidence="2" id="KW-0732">Signal</keyword>
<name>A0A9N8UZL6_FUNMO</name>
<dbReference type="EMBL" id="CAJVPP010000044">
    <property type="protein sequence ID" value="CAG8437100.1"/>
    <property type="molecule type" value="Genomic_DNA"/>
</dbReference>
<feature type="region of interest" description="Disordered" evidence="1">
    <location>
        <begin position="79"/>
        <end position="102"/>
    </location>
</feature>
<proteinExistence type="predicted"/>